<accession>A0A0G4ERT4</accession>
<gene>
    <name evidence="2" type="ORF">Vbra_12839</name>
</gene>
<dbReference type="VEuPathDB" id="CryptoDB:Vbra_12839"/>
<reference evidence="2 3" key="1">
    <citation type="submission" date="2014-11" db="EMBL/GenBank/DDBJ databases">
        <authorList>
            <person name="Zhu J."/>
            <person name="Qi W."/>
            <person name="Song R."/>
        </authorList>
    </citation>
    <scope>NUCLEOTIDE SEQUENCE [LARGE SCALE GENOMIC DNA]</scope>
</reference>
<protein>
    <submittedName>
        <fullName evidence="2">Uncharacterized protein</fullName>
    </submittedName>
</protein>
<proteinExistence type="predicted"/>
<name>A0A0G4ERT4_VITBC</name>
<evidence type="ECO:0000256" key="1">
    <source>
        <dbReference type="SAM" id="MobiDB-lite"/>
    </source>
</evidence>
<feature type="region of interest" description="Disordered" evidence="1">
    <location>
        <begin position="1"/>
        <end position="22"/>
    </location>
</feature>
<dbReference type="InParanoid" id="A0A0G4ERT4"/>
<feature type="compositionally biased region" description="Polar residues" evidence="1">
    <location>
        <begin position="1"/>
        <end position="10"/>
    </location>
</feature>
<dbReference type="Proteomes" id="UP000041254">
    <property type="component" value="Unassembled WGS sequence"/>
</dbReference>
<feature type="region of interest" description="Disordered" evidence="1">
    <location>
        <begin position="142"/>
        <end position="182"/>
    </location>
</feature>
<dbReference type="AlphaFoldDB" id="A0A0G4ERT4"/>
<dbReference type="EMBL" id="CDMY01000295">
    <property type="protein sequence ID" value="CEM00570.1"/>
    <property type="molecule type" value="Genomic_DNA"/>
</dbReference>
<keyword evidence="3" id="KW-1185">Reference proteome</keyword>
<organism evidence="2 3">
    <name type="scientific">Vitrella brassicaformis (strain CCMP3155)</name>
    <dbReference type="NCBI Taxonomy" id="1169540"/>
    <lineage>
        <taxon>Eukaryota</taxon>
        <taxon>Sar</taxon>
        <taxon>Alveolata</taxon>
        <taxon>Colpodellida</taxon>
        <taxon>Vitrellaceae</taxon>
        <taxon>Vitrella</taxon>
    </lineage>
</organism>
<feature type="compositionally biased region" description="Basic and acidic residues" evidence="1">
    <location>
        <begin position="155"/>
        <end position="179"/>
    </location>
</feature>
<evidence type="ECO:0000313" key="2">
    <source>
        <dbReference type="EMBL" id="CEM00570.1"/>
    </source>
</evidence>
<evidence type="ECO:0000313" key="3">
    <source>
        <dbReference type="Proteomes" id="UP000041254"/>
    </source>
</evidence>
<sequence>MSGDDLSTASPPRHPPLRGDPVTPFADVQASVVLPVVGQKLHVERILQDDFPTCRNVLLQGEVLRLAVVLRPPASFHDKATQHRWIERYKALDISIDVTVTQQHDVRRSVLAPRYIDSGTRSCIPEGDTPHRTFTHFMPIATAAAGGGGGSGSGTHHEAPSPREAKPVDDHPLREDWTPHGRGVGVGEAARVEDMRIAHVITTPLAILEECLDREDLTLEVNLTLARQQPAVNPATTRRLRQRLKVPLAERQGGLHWSSALSFDGGIPPTSVEEALSPAATLSSMGSSGAGGGDHDSRAPILSDIMQLFRHTEKAGRESSLRASLSQLPSTYRLSYPIELRRPLTMGHEWAHDRHGMYLAVRVANRTGSVPLTVTDVMTTMTDATNEVYDLPKRLSPEEETSCVFRLPREDPLSPTQPTTPTTIAVKWVYGGYSVSGDEQTYGVWSSVSVERPRRPDTPLHVDVDGPPECAPFSCFVLEVTVCNRRPSSDADVTVTLEEGDGSGGQGEWGWTGPPLVVVQAKQTLGRIGPRSCGSVQFSVQTTRMGVFELPRCQVECKLTQTVVDVPTGTIRVKT</sequence>